<evidence type="ECO:0000313" key="3">
    <source>
        <dbReference type="Proteomes" id="UP001164929"/>
    </source>
</evidence>
<reference evidence="2 3" key="1">
    <citation type="journal article" date="2023" name="Mol. Ecol. Resour.">
        <title>Chromosome-level genome assembly of a triploid poplar Populus alba 'Berolinensis'.</title>
        <authorList>
            <person name="Chen S."/>
            <person name="Yu Y."/>
            <person name="Wang X."/>
            <person name="Wang S."/>
            <person name="Zhang T."/>
            <person name="Zhou Y."/>
            <person name="He R."/>
            <person name="Meng N."/>
            <person name="Wang Y."/>
            <person name="Liu W."/>
            <person name="Liu Z."/>
            <person name="Liu J."/>
            <person name="Guo Q."/>
            <person name="Huang H."/>
            <person name="Sederoff R.R."/>
            <person name="Wang G."/>
            <person name="Qu G."/>
            <person name="Chen S."/>
        </authorList>
    </citation>
    <scope>NUCLEOTIDE SEQUENCE [LARGE SCALE GENOMIC DNA]</scope>
    <source>
        <strain evidence="2">SC-2020</strain>
    </source>
</reference>
<proteinExistence type="predicted"/>
<sequence length="118" mass="12930">MGLQVNVDSEIEYASPGLIIRKRKGAVGPGANDNEAPETFDIIICRSRALGIRCCCTVIETLKEGYHAEDEEGNHQSQEISGTNQRGKEKKRADKSAWAQRTPSFLNSKPDIEILGAT</sequence>
<dbReference type="EMBL" id="JAQIZT010000004">
    <property type="protein sequence ID" value="KAJ7002383.1"/>
    <property type="molecule type" value="Genomic_DNA"/>
</dbReference>
<evidence type="ECO:0000256" key="1">
    <source>
        <dbReference type="SAM" id="MobiDB-lite"/>
    </source>
</evidence>
<evidence type="ECO:0000313" key="2">
    <source>
        <dbReference type="EMBL" id="KAJ7002383.1"/>
    </source>
</evidence>
<dbReference type="AlphaFoldDB" id="A0AAD6R4W1"/>
<gene>
    <name evidence="2" type="ORF">NC653_012441</name>
</gene>
<feature type="compositionally biased region" description="Polar residues" evidence="1">
    <location>
        <begin position="75"/>
        <end position="85"/>
    </location>
</feature>
<organism evidence="2 3">
    <name type="scientific">Populus alba x Populus x berolinensis</name>
    <dbReference type="NCBI Taxonomy" id="444605"/>
    <lineage>
        <taxon>Eukaryota</taxon>
        <taxon>Viridiplantae</taxon>
        <taxon>Streptophyta</taxon>
        <taxon>Embryophyta</taxon>
        <taxon>Tracheophyta</taxon>
        <taxon>Spermatophyta</taxon>
        <taxon>Magnoliopsida</taxon>
        <taxon>eudicotyledons</taxon>
        <taxon>Gunneridae</taxon>
        <taxon>Pentapetalae</taxon>
        <taxon>rosids</taxon>
        <taxon>fabids</taxon>
        <taxon>Malpighiales</taxon>
        <taxon>Salicaceae</taxon>
        <taxon>Saliceae</taxon>
        <taxon>Populus</taxon>
    </lineage>
</organism>
<protein>
    <submittedName>
        <fullName evidence="2">Uncharacterized protein</fullName>
    </submittedName>
</protein>
<accession>A0AAD6R4W1</accession>
<keyword evidence="3" id="KW-1185">Reference proteome</keyword>
<feature type="region of interest" description="Disordered" evidence="1">
    <location>
        <begin position="68"/>
        <end position="105"/>
    </location>
</feature>
<name>A0AAD6R4W1_9ROSI</name>
<dbReference type="Proteomes" id="UP001164929">
    <property type="component" value="Chromosome 4"/>
</dbReference>
<comment type="caution">
    <text evidence="2">The sequence shown here is derived from an EMBL/GenBank/DDBJ whole genome shotgun (WGS) entry which is preliminary data.</text>
</comment>